<dbReference type="Proteomes" id="UP001595886">
    <property type="component" value="Unassembled WGS sequence"/>
</dbReference>
<reference evidence="3" key="1">
    <citation type="journal article" date="2019" name="Int. J. Syst. Evol. Microbiol.">
        <title>The Global Catalogue of Microorganisms (GCM) 10K type strain sequencing project: providing services to taxonomists for standard genome sequencing and annotation.</title>
        <authorList>
            <consortium name="The Broad Institute Genomics Platform"/>
            <consortium name="The Broad Institute Genome Sequencing Center for Infectious Disease"/>
            <person name="Wu L."/>
            <person name="Ma J."/>
        </authorList>
    </citation>
    <scope>NUCLEOTIDE SEQUENCE [LARGE SCALE GENOMIC DNA]</scope>
    <source>
        <strain evidence="3">CCUG 30340</strain>
    </source>
</reference>
<keyword evidence="3" id="KW-1185">Reference proteome</keyword>
<organism evidence="2 3">
    <name type="scientific">Dokdonella ginsengisoli</name>
    <dbReference type="NCBI Taxonomy" id="363846"/>
    <lineage>
        <taxon>Bacteria</taxon>
        <taxon>Pseudomonadati</taxon>
        <taxon>Pseudomonadota</taxon>
        <taxon>Gammaproteobacteria</taxon>
        <taxon>Lysobacterales</taxon>
        <taxon>Rhodanobacteraceae</taxon>
        <taxon>Dokdonella</taxon>
    </lineage>
</organism>
<feature type="region of interest" description="Disordered" evidence="1">
    <location>
        <begin position="25"/>
        <end position="114"/>
    </location>
</feature>
<name>A0ABV9QXR5_9GAMM</name>
<evidence type="ECO:0000313" key="3">
    <source>
        <dbReference type="Proteomes" id="UP001595886"/>
    </source>
</evidence>
<gene>
    <name evidence="2" type="ORF">ACFO6Q_14625</name>
</gene>
<evidence type="ECO:0000256" key="1">
    <source>
        <dbReference type="SAM" id="MobiDB-lite"/>
    </source>
</evidence>
<evidence type="ECO:0000313" key="2">
    <source>
        <dbReference type="EMBL" id="MFC4821566.1"/>
    </source>
</evidence>
<accession>A0ABV9QXR5</accession>
<dbReference type="EMBL" id="JBHSHD010000010">
    <property type="protein sequence ID" value="MFC4821566.1"/>
    <property type="molecule type" value="Genomic_DNA"/>
</dbReference>
<proteinExistence type="predicted"/>
<protein>
    <submittedName>
        <fullName evidence="2">Type II toxin-antitoxin system RelE/ParE family toxin</fullName>
    </submittedName>
</protein>
<feature type="compositionally biased region" description="Pro residues" evidence="1">
    <location>
        <begin position="99"/>
        <end position="108"/>
    </location>
</feature>
<sequence>MHRWTAALVTALLHVLLVLLVTRPPDPITTATPRGGGGSRMDVTLLDQTRPPPPHDPALTVRPPAPAKPKAPRAIQRPPSTPVVQGVVPMPPEAADAPTLPPATAPEPPETRRDTAEVGFPMRTRPDDAAQANAALAAKLSSNRGQSDDAPPVGPNMGVDGFEVYYNLVDETRLRAWRDQGMTELFLPMPGTRRLMVCPLEVALRRGSGACRMIEMDSPELKSIGDAREVIGIQRVYQRGVMVWDGPGRYR</sequence>
<comment type="caution">
    <text evidence="2">The sequence shown here is derived from an EMBL/GenBank/DDBJ whole genome shotgun (WGS) entry which is preliminary data.</text>
</comment>